<dbReference type="PANTHER" id="PTHR42077">
    <property type="entry name" value="YALI0F30239P"/>
    <property type="match status" value="1"/>
</dbReference>
<dbReference type="RefSeq" id="XP_062633473.1">
    <property type="nucleotide sequence ID" value="XM_062782081.1"/>
</dbReference>
<gene>
    <name evidence="2" type="ORF">C8A04DRAFT_32389</name>
</gene>
<keyword evidence="1" id="KW-0472">Membrane</keyword>
<feature type="transmembrane region" description="Helical" evidence="1">
    <location>
        <begin position="20"/>
        <end position="42"/>
    </location>
</feature>
<dbReference type="PANTHER" id="PTHR42077:SF1">
    <property type="entry name" value="YALI0F30239P"/>
    <property type="match status" value="1"/>
</dbReference>
<evidence type="ECO:0000313" key="2">
    <source>
        <dbReference type="EMBL" id="KAK4140102.1"/>
    </source>
</evidence>
<dbReference type="GeneID" id="87818694"/>
<sequence length="126" mass="13976">MSWGKDTTKAPPSTIRQLLPLLVTLLVLAALAWIGYQIYLSLGKIQMQARKQMGDNVTFTKDGVRLKVQGMEDESYVDRTQSWVVKAWELGTGTGSGAGSAGKEGDAKRKRFITPPFLFPFRREIG</sequence>
<dbReference type="AlphaFoldDB" id="A0AAN6UVQ3"/>
<comment type="caution">
    <text evidence="2">The sequence shown here is derived from an EMBL/GenBank/DDBJ whole genome shotgun (WGS) entry which is preliminary data.</text>
</comment>
<protein>
    <submittedName>
        <fullName evidence="2">Uncharacterized protein</fullName>
    </submittedName>
</protein>
<keyword evidence="3" id="KW-1185">Reference proteome</keyword>
<evidence type="ECO:0000313" key="3">
    <source>
        <dbReference type="Proteomes" id="UP001302676"/>
    </source>
</evidence>
<dbReference type="EMBL" id="MU853640">
    <property type="protein sequence ID" value="KAK4140102.1"/>
    <property type="molecule type" value="Genomic_DNA"/>
</dbReference>
<keyword evidence="1" id="KW-1133">Transmembrane helix</keyword>
<proteinExistence type="predicted"/>
<reference evidence="2" key="1">
    <citation type="journal article" date="2023" name="Mol. Phylogenet. Evol.">
        <title>Genome-scale phylogeny and comparative genomics of the fungal order Sordariales.</title>
        <authorList>
            <person name="Hensen N."/>
            <person name="Bonometti L."/>
            <person name="Westerberg I."/>
            <person name="Brannstrom I.O."/>
            <person name="Guillou S."/>
            <person name="Cros-Aarteil S."/>
            <person name="Calhoun S."/>
            <person name="Haridas S."/>
            <person name="Kuo A."/>
            <person name="Mondo S."/>
            <person name="Pangilinan J."/>
            <person name="Riley R."/>
            <person name="LaButti K."/>
            <person name="Andreopoulos B."/>
            <person name="Lipzen A."/>
            <person name="Chen C."/>
            <person name="Yan M."/>
            <person name="Daum C."/>
            <person name="Ng V."/>
            <person name="Clum A."/>
            <person name="Steindorff A."/>
            <person name="Ohm R.A."/>
            <person name="Martin F."/>
            <person name="Silar P."/>
            <person name="Natvig D.O."/>
            <person name="Lalanne C."/>
            <person name="Gautier V."/>
            <person name="Ament-Velasquez S.L."/>
            <person name="Kruys A."/>
            <person name="Hutchinson M.I."/>
            <person name="Powell A.J."/>
            <person name="Barry K."/>
            <person name="Miller A.N."/>
            <person name="Grigoriev I.V."/>
            <person name="Debuchy R."/>
            <person name="Gladieux P."/>
            <person name="Hiltunen Thoren M."/>
            <person name="Johannesson H."/>
        </authorList>
    </citation>
    <scope>NUCLEOTIDE SEQUENCE</scope>
    <source>
        <strain evidence="2">CBS 141.50</strain>
    </source>
</reference>
<organism evidence="2 3">
    <name type="scientific">Dichotomopilus funicola</name>
    <dbReference type="NCBI Taxonomy" id="1934379"/>
    <lineage>
        <taxon>Eukaryota</taxon>
        <taxon>Fungi</taxon>
        <taxon>Dikarya</taxon>
        <taxon>Ascomycota</taxon>
        <taxon>Pezizomycotina</taxon>
        <taxon>Sordariomycetes</taxon>
        <taxon>Sordariomycetidae</taxon>
        <taxon>Sordariales</taxon>
        <taxon>Chaetomiaceae</taxon>
        <taxon>Dichotomopilus</taxon>
    </lineage>
</organism>
<keyword evidence="1" id="KW-0812">Transmembrane</keyword>
<dbReference type="Proteomes" id="UP001302676">
    <property type="component" value="Unassembled WGS sequence"/>
</dbReference>
<reference evidence="2" key="2">
    <citation type="submission" date="2023-05" db="EMBL/GenBank/DDBJ databases">
        <authorList>
            <consortium name="Lawrence Berkeley National Laboratory"/>
            <person name="Steindorff A."/>
            <person name="Hensen N."/>
            <person name="Bonometti L."/>
            <person name="Westerberg I."/>
            <person name="Brannstrom I.O."/>
            <person name="Guillou S."/>
            <person name="Cros-Aarteil S."/>
            <person name="Calhoun S."/>
            <person name="Haridas S."/>
            <person name="Kuo A."/>
            <person name="Mondo S."/>
            <person name="Pangilinan J."/>
            <person name="Riley R."/>
            <person name="Labutti K."/>
            <person name="Andreopoulos B."/>
            <person name="Lipzen A."/>
            <person name="Chen C."/>
            <person name="Yanf M."/>
            <person name="Daum C."/>
            <person name="Ng V."/>
            <person name="Clum A."/>
            <person name="Ohm R."/>
            <person name="Martin F."/>
            <person name="Silar P."/>
            <person name="Natvig D."/>
            <person name="Lalanne C."/>
            <person name="Gautier V."/>
            <person name="Ament-Velasquez S.L."/>
            <person name="Kruys A."/>
            <person name="Hutchinson M.I."/>
            <person name="Powell A.J."/>
            <person name="Barry K."/>
            <person name="Miller A.N."/>
            <person name="Grigoriev I.V."/>
            <person name="Debuchy R."/>
            <person name="Gladieux P."/>
            <person name="Thoren M.H."/>
            <person name="Johannesson H."/>
        </authorList>
    </citation>
    <scope>NUCLEOTIDE SEQUENCE</scope>
    <source>
        <strain evidence="2">CBS 141.50</strain>
    </source>
</reference>
<evidence type="ECO:0000256" key="1">
    <source>
        <dbReference type="SAM" id="Phobius"/>
    </source>
</evidence>
<accession>A0AAN6UVQ3</accession>
<name>A0AAN6UVQ3_9PEZI</name>